<dbReference type="InterPro" id="IPR050753">
    <property type="entry name" value="Peptidase_M14_domain"/>
</dbReference>
<protein>
    <submittedName>
        <fullName evidence="12">CPD</fullName>
    </submittedName>
</protein>
<evidence type="ECO:0000256" key="2">
    <source>
        <dbReference type="ARBA" id="ARBA00005988"/>
    </source>
</evidence>
<dbReference type="InterPro" id="IPR057247">
    <property type="entry name" value="CARBOXYPEPT_ZN_2"/>
</dbReference>
<comment type="cofactor">
    <cofactor evidence="1">
        <name>Zn(2+)</name>
        <dbReference type="ChEBI" id="CHEBI:29105"/>
    </cofactor>
</comment>
<comment type="caution">
    <text evidence="12">The sequence shown here is derived from an EMBL/GenBank/DDBJ whole genome shotgun (WGS) entry which is preliminary data.</text>
</comment>
<dbReference type="GO" id="GO:0008270">
    <property type="term" value="F:zinc ion binding"/>
    <property type="evidence" value="ECO:0007669"/>
    <property type="project" value="InterPro"/>
</dbReference>
<dbReference type="FunFam" id="3.40.630.10:FF:000020">
    <property type="entry name" value="Carboxypeptidase D"/>
    <property type="match status" value="1"/>
</dbReference>
<evidence type="ECO:0000256" key="10">
    <source>
        <dbReference type="SAM" id="SignalP"/>
    </source>
</evidence>
<keyword evidence="10" id="KW-0732">Signal</keyword>
<organism evidence="12 13">
    <name type="scientific">Bugula neritina</name>
    <name type="common">Brown bryozoan</name>
    <name type="synonym">Sertularia neritina</name>
    <dbReference type="NCBI Taxonomy" id="10212"/>
    <lineage>
        <taxon>Eukaryota</taxon>
        <taxon>Metazoa</taxon>
        <taxon>Spiralia</taxon>
        <taxon>Lophotrochozoa</taxon>
        <taxon>Bryozoa</taxon>
        <taxon>Gymnolaemata</taxon>
        <taxon>Cheilostomatida</taxon>
        <taxon>Flustrina</taxon>
        <taxon>Buguloidea</taxon>
        <taxon>Bugulidae</taxon>
        <taxon>Bugula</taxon>
    </lineage>
</organism>
<dbReference type="SMART" id="SM00631">
    <property type="entry name" value="Zn_pept"/>
    <property type="match status" value="1"/>
</dbReference>
<dbReference type="Gene3D" id="2.60.40.1120">
    <property type="entry name" value="Carboxypeptidase-like, regulatory domain"/>
    <property type="match status" value="1"/>
</dbReference>
<dbReference type="CDD" id="cd03868">
    <property type="entry name" value="M14_CPD_I"/>
    <property type="match status" value="1"/>
</dbReference>
<dbReference type="Gene3D" id="3.40.630.10">
    <property type="entry name" value="Zn peptidases"/>
    <property type="match status" value="2"/>
</dbReference>
<proteinExistence type="inferred from homology"/>
<dbReference type="AlphaFoldDB" id="A0A7J7K975"/>
<evidence type="ECO:0000313" key="13">
    <source>
        <dbReference type="Proteomes" id="UP000593567"/>
    </source>
</evidence>
<dbReference type="PROSITE" id="PS52035">
    <property type="entry name" value="PEPTIDASE_M14"/>
    <property type="match status" value="2"/>
</dbReference>
<dbReference type="Pfam" id="PF00246">
    <property type="entry name" value="Peptidase_M14"/>
    <property type="match status" value="2"/>
</dbReference>
<keyword evidence="4" id="KW-0645">Protease</keyword>
<dbReference type="Pfam" id="PF13620">
    <property type="entry name" value="CarboxypepD_reg"/>
    <property type="match status" value="1"/>
</dbReference>
<feature type="domain" description="Peptidase M14" evidence="11">
    <location>
        <begin position="447"/>
        <end position="563"/>
    </location>
</feature>
<keyword evidence="8" id="KW-0325">Glycoprotein</keyword>
<keyword evidence="7" id="KW-0862">Zinc</keyword>
<feature type="domain" description="Peptidase M14" evidence="11">
    <location>
        <begin position="37"/>
        <end position="334"/>
    </location>
</feature>
<keyword evidence="6" id="KW-0378">Hydrolase</keyword>
<gene>
    <name evidence="12" type="ORF">EB796_006908</name>
</gene>
<evidence type="ECO:0000256" key="6">
    <source>
        <dbReference type="ARBA" id="ARBA00022801"/>
    </source>
</evidence>
<evidence type="ECO:0000259" key="11">
    <source>
        <dbReference type="PROSITE" id="PS52035"/>
    </source>
</evidence>
<dbReference type="PROSITE" id="PS00133">
    <property type="entry name" value="CARBOXYPEPT_ZN_2"/>
    <property type="match status" value="1"/>
</dbReference>
<dbReference type="GO" id="GO:0006518">
    <property type="term" value="P:peptide metabolic process"/>
    <property type="evidence" value="ECO:0007669"/>
    <property type="project" value="TreeGrafter"/>
</dbReference>
<comment type="similarity">
    <text evidence="2 9">Belongs to the peptidase M14 family.</text>
</comment>
<dbReference type="Proteomes" id="UP000593567">
    <property type="component" value="Unassembled WGS sequence"/>
</dbReference>
<reference evidence="12" key="1">
    <citation type="submission" date="2020-06" db="EMBL/GenBank/DDBJ databases">
        <title>Draft genome of Bugula neritina, a colonial animal packing powerful symbionts and potential medicines.</title>
        <authorList>
            <person name="Rayko M."/>
        </authorList>
    </citation>
    <scope>NUCLEOTIDE SEQUENCE [LARGE SCALE GENOMIC DNA]</scope>
    <source>
        <strain evidence="12">Kwan_BN1</strain>
    </source>
</reference>
<sequence length="563" mass="62740">MALSNNQHLTILLFVVTFLLNFSSFHCKIWEELDFNSYHHYSDVNTLFKSYEKRFPTLAKVGSIGKSEEGRDLVYIQISDNVSVTEPGEPMFKYVGNIHGNEAVGRELIIYLTQYLLENYQLDARIKKLVDNTNIFLMPSANPDGFERAKLGVGGGRASDSCLGVQGRPNANNVDLNRNFPDQFRTHLNDPIQKETQALIKWIENNKFVLSANLHGGSVVASYPFDDSAKHIMAGHYSPAPDDAVFRHLALTYASNHKTMPAGNLCEGDNFKDGITNGADWYDVPGGMQDYNYLHSNCFEITVELSCCKYPPVSRLSTEWNNNKESLLSFMEQVHQGVKGYVRDEATGAGIENATISVAGINHPVTAAAFGDFWRLLVPGSYNLTFSAAGYDSKTLTQVVVTEGSATEVEVKLKKSLDLSLAAMLAKFANSTHRQPLPGLVEPTEFRHHDHVAMTKYLLEISQEFPHITKLSSIGKSVEGRDLWVLEISDKPGVHEEGEPEFKYIANMHGNEVVGRETLLPLIHVLCHNYGSQSFITKLVDETRIFIMPSMNPDGHEIATEGE</sequence>
<evidence type="ECO:0000256" key="3">
    <source>
        <dbReference type="ARBA" id="ARBA00022645"/>
    </source>
</evidence>
<accession>A0A7J7K975</accession>
<feature type="signal peptide" evidence="10">
    <location>
        <begin position="1"/>
        <end position="27"/>
    </location>
</feature>
<evidence type="ECO:0000256" key="8">
    <source>
        <dbReference type="ARBA" id="ARBA00023180"/>
    </source>
</evidence>
<dbReference type="PANTHER" id="PTHR11532">
    <property type="entry name" value="PROTEASE M14 CARBOXYPEPTIDASE"/>
    <property type="match status" value="1"/>
</dbReference>
<dbReference type="InterPro" id="IPR057246">
    <property type="entry name" value="CARBOXYPEPT_ZN_1"/>
</dbReference>
<evidence type="ECO:0000256" key="1">
    <source>
        <dbReference type="ARBA" id="ARBA00001947"/>
    </source>
</evidence>
<dbReference type="SUPFAM" id="SSF53187">
    <property type="entry name" value="Zn-dependent exopeptidases"/>
    <property type="match status" value="2"/>
</dbReference>
<evidence type="ECO:0000256" key="7">
    <source>
        <dbReference type="ARBA" id="ARBA00022833"/>
    </source>
</evidence>
<dbReference type="GO" id="GO:0004181">
    <property type="term" value="F:metallocarboxypeptidase activity"/>
    <property type="evidence" value="ECO:0007669"/>
    <property type="project" value="InterPro"/>
</dbReference>
<dbReference type="CDD" id="cd11308">
    <property type="entry name" value="Peptidase_M14NE-CP-C_like"/>
    <property type="match status" value="1"/>
</dbReference>
<keyword evidence="13" id="KW-1185">Reference proteome</keyword>
<keyword evidence="5" id="KW-0479">Metal-binding</keyword>
<dbReference type="PANTHER" id="PTHR11532:SF57">
    <property type="entry name" value="CARBOXYPEPTIDASE D, B"/>
    <property type="match status" value="1"/>
</dbReference>
<feature type="chain" id="PRO_5029636301" evidence="10">
    <location>
        <begin position="28"/>
        <end position="563"/>
    </location>
</feature>
<dbReference type="InterPro" id="IPR008969">
    <property type="entry name" value="CarboxyPept-like_regulatory"/>
</dbReference>
<name>A0A7J7K975_BUGNE</name>
<feature type="active site" description="Proton donor/acceptor" evidence="9">
    <location>
        <position position="304"/>
    </location>
</feature>
<evidence type="ECO:0000313" key="12">
    <source>
        <dbReference type="EMBL" id="KAF6034793.1"/>
    </source>
</evidence>
<dbReference type="InterPro" id="IPR000834">
    <property type="entry name" value="Peptidase_M14"/>
</dbReference>
<dbReference type="SUPFAM" id="SSF49464">
    <property type="entry name" value="Carboxypeptidase regulatory domain-like"/>
    <property type="match status" value="1"/>
</dbReference>
<evidence type="ECO:0000256" key="9">
    <source>
        <dbReference type="PROSITE-ProRule" id="PRU01379"/>
    </source>
</evidence>
<dbReference type="PROSITE" id="PS00132">
    <property type="entry name" value="CARBOXYPEPT_ZN_1"/>
    <property type="match status" value="2"/>
</dbReference>
<comment type="caution">
    <text evidence="9">Lacks conserved residue(s) required for the propagation of feature annotation.</text>
</comment>
<dbReference type="GO" id="GO:0016485">
    <property type="term" value="P:protein processing"/>
    <property type="evidence" value="ECO:0007669"/>
    <property type="project" value="TreeGrafter"/>
</dbReference>
<dbReference type="EMBL" id="VXIV02000996">
    <property type="protein sequence ID" value="KAF6034793.1"/>
    <property type="molecule type" value="Genomic_DNA"/>
</dbReference>
<keyword evidence="3" id="KW-0121">Carboxypeptidase</keyword>
<evidence type="ECO:0000256" key="5">
    <source>
        <dbReference type="ARBA" id="ARBA00022723"/>
    </source>
</evidence>
<dbReference type="OrthoDB" id="10249045at2759"/>
<dbReference type="PRINTS" id="PR00765">
    <property type="entry name" value="CRBOXYPTASEA"/>
</dbReference>
<evidence type="ECO:0000256" key="4">
    <source>
        <dbReference type="ARBA" id="ARBA00022670"/>
    </source>
</evidence>
<dbReference type="GO" id="GO:0005615">
    <property type="term" value="C:extracellular space"/>
    <property type="evidence" value="ECO:0007669"/>
    <property type="project" value="TreeGrafter"/>
</dbReference>